<reference evidence="2" key="1">
    <citation type="journal article" date="2023" name="Mol. Phylogenet. Evol.">
        <title>Genome-scale phylogeny and comparative genomics of the fungal order Sordariales.</title>
        <authorList>
            <person name="Hensen N."/>
            <person name="Bonometti L."/>
            <person name="Westerberg I."/>
            <person name="Brannstrom I.O."/>
            <person name="Guillou S."/>
            <person name="Cros-Aarteil S."/>
            <person name="Calhoun S."/>
            <person name="Haridas S."/>
            <person name="Kuo A."/>
            <person name="Mondo S."/>
            <person name="Pangilinan J."/>
            <person name="Riley R."/>
            <person name="LaButti K."/>
            <person name="Andreopoulos B."/>
            <person name="Lipzen A."/>
            <person name="Chen C."/>
            <person name="Yan M."/>
            <person name="Daum C."/>
            <person name="Ng V."/>
            <person name="Clum A."/>
            <person name="Steindorff A."/>
            <person name="Ohm R.A."/>
            <person name="Martin F."/>
            <person name="Silar P."/>
            <person name="Natvig D.O."/>
            <person name="Lalanne C."/>
            <person name="Gautier V."/>
            <person name="Ament-Velasquez S.L."/>
            <person name="Kruys A."/>
            <person name="Hutchinson M.I."/>
            <person name="Powell A.J."/>
            <person name="Barry K."/>
            <person name="Miller A.N."/>
            <person name="Grigoriev I.V."/>
            <person name="Debuchy R."/>
            <person name="Gladieux P."/>
            <person name="Hiltunen Thoren M."/>
            <person name="Johannesson H."/>
        </authorList>
    </citation>
    <scope>NUCLEOTIDE SEQUENCE</scope>
    <source>
        <strain evidence="2">CBS 990.96</strain>
    </source>
</reference>
<accession>A0AAN7BMU0</accession>
<protein>
    <submittedName>
        <fullName evidence="2">Uncharacterized protein</fullName>
    </submittedName>
</protein>
<organism evidence="2 3">
    <name type="scientific">Podospora fimiseda</name>
    <dbReference type="NCBI Taxonomy" id="252190"/>
    <lineage>
        <taxon>Eukaryota</taxon>
        <taxon>Fungi</taxon>
        <taxon>Dikarya</taxon>
        <taxon>Ascomycota</taxon>
        <taxon>Pezizomycotina</taxon>
        <taxon>Sordariomycetes</taxon>
        <taxon>Sordariomycetidae</taxon>
        <taxon>Sordariales</taxon>
        <taxon>Podosporaceae</taxon>
        <taxon>Podospora</taxon>
    </lineage>
</organism>
<name>A0AAN7BMU0_9PEZI</name>
<dbReference type="Proteomes" id="UP001301958">
    <property type="component" value="Unassembled WGS sequence"/>
</dbReference>
<keyword evidence="3" id="KW-1185">Reference proteome</keyword>
<evidence type="ECO:0000256" key="1">
    <source>
        <dbReference type="SAM" id="MobiDB-lite"/>
    </source>
</evidence>
<dbReference type="AlphaFoldDB" id="A0AAN7BMU0"/>
<sequence length="254" mass="28903">MNTRPQCRHDPYPQTNNELISENMCIGSITRMTCGHLHIIFHDRCVANCKEPKEGPRYHDQEQQCGNCEASNEIYDIRDDYQKKYDEAMPHYKLAHSFGNVEELERIRIVLGQHAREENRMVSAVRRAGRAKARPKDSDTSASIHPNRGHDPMAYLTDAQDAFYCISGPIPCEIKEPIYSPVTSSNPVSPATPSPVPKRDPLHYHPKLHSIDLSLHNRTPRYVPHVPPMPQQSPGQPATEVDSGLYFVGFNRNR</sequence>
<gene>
    <name evidence="2" type="ORF">QBC38DRAFT_235565</name>
</gene>
<dbReference type="EMBL" id="MU865352">
    <property type="protein sequence ID" value="KAK4226162.1"/>
    <property type="molecule type" value="Genomic_DNA"/>
</dbReference>
<evidence type="ECO:0000313" key="3">
    <source>
        <dbReference type="Proteomes" id="UP001301958"/>
    </source>
</evidence>
<evidence type="ECO:0000313" key="2">
    <source>
        <dbReference type="EMBL" id="KAK4226162.1"/>
    </source>
</evidence>
<feature type="region of interest" description="Disordered" evidence="1">
    <location>
        <begin position="125"/>
        <end position="149"/>
    </location>
</feature>
<proteinExistence type="predicted"/>
<reference evidence="2" key="2">
    <citation type="submission" date="2023-05" db="EMBL/GenBank/DDBJ databases">
        <authorList>
            <consortium name="Lawrence Berkeley National Laboratory"/>
            <person name="Steindorff A."/>
            <person name="Hensen N."/>
            <person name="Bonometti L."/>
            <person name="Westerberg I."/>
            <person name="Brannstrom I.O."/>
            <person name="Guillou S."/>
            <person name="Cros-Aarteil S."/>
            <person name="Calhoun S."/>
            <person name="Haridas S."/>
            <person name="Kuo A."/>
            <person name="Mondo S."/>
            <person name="Pangilinan J."/>
            <person name="Riley R."/>
            <person name="Labutti K."/>
            <person name="Andreopoulos B."/>
            <person name="Lipzen A."/>
            <person name="Chen C."/>
            <person name="Yanf M."/>
            <person name="Daum C."/>
            <person name="Ng V."/>
            <person name="Clum A."/>
            <person name="Ohm R."/>
            <person name="Martin F."/>
            <person name="Silar P."/>
            <person name="Natvig D."/>
            <person name="Lalanne C."/>
            <person name="Gautier V."/>
            <person name="Ament-Velasquez S.L."/>
            <person name="Kruys A."/>
            <person name="Hutchinson M.I."/>
            <person name="Powell A.J."/>
            <person name="Barry K."/>
            <person name="Miller A.N."/>
            <person name="Grigoriev I.V."/>
            <person name="Debuchy R."/>
            <person name="Gladieux P."/>
            <person name="Thoren M.H."/>
            <person name="Johannesson H."/>
        </authorList>
    </citation>
    <scope>NUCLEOTIDE SEQUENCE</scope>
    <source>
        <strain evidence="2">CBS 990.96</strain>
    </source>
</reference>
<comment type="caution">
    <text evidence="2">The sequence shown here is derived from an EMBL/GenBank/DDBJ whole genome shotgun (WGS) entry which is preliminary data.</text>
</comment>